<organism evidence="5 6">
    <name type="scientific">Kluyveromyces marxianus</name>
    <name type="common">Yeast</name>
    <name type="synonym">Candida kefyr</name>
    <dbReference type="NCBI Taxonomy" id="4911"/>
    <lineage>
        <taxon>Eukaryota</taxon>
        <taxon>Fungi</taxon>
        <taxon>Dikarya</taxon>
        <taxon>Ascomycota</taxon>
        <taxon>Saccharomycotina</taxon>
        <taxon>Saccharomycetes</taxon>
        <taxon>Saccharomycetales</taxon>
        <taxon>Saccharomycetaceae</taxon>
        <taxon>Kluyveromyces</taxon>
    </lineage>
</organism>
<reference evidence="5 6" key="2">
    <citation type="submission" date="2019-11" db="EMBL/GenBank/DDBJ databases">
        <authorList>
            <person name="Lu H."/>
        </authorList>
    </citation>
    <scope>NUCLEOTIDE SEQUENCE [LARGE SCALE GENOMIC DNA]</scope>
    <source>
        <strain evidence="5 6">FIM1</strain>
    </source>
</reference>
<feature type="region of interest" description="Disordered" evidence="3">
    <location>
        <begin position="421"/>
        <end position="569"/>
    </location>
</feature>
<proteinExistence type="inferred from homology"/>
<accession>A0ABX6F572</accession>
<feature type="compositionally biased region" description="Basic and acidic residues" evidence="3">
    <location>
        <begin position="531"/>
        <end position="544"/>
    </location>
</feature>
<dbReference type="InterPro" id="IPR051873">
    <property type="entry name" value="KNR4/SMI1_regulator"/>
</dbReference>
<feature type="region of interest" description="Disordered" evidence="3">
    <location>
        <begin position="353"/>
        <end position="406"/>
    </location>
</feature>
<reference evidence="5 6" key="1">
    <citation type="submission" date="2016-03" db="EMBL/GenBank/DDBJ databases">
        <title>How can Kluyveromyces marxianus grow so fast - potential evolutionary course in Saccharomyces Complex revealed by comparative genomics.</title>
        <authorList>
            <person name="Mo W."/>
            <person name="Lu W."/>
            <person name="Yang X."/>
            <person name="Qi J."/>
            <person name="Lv H."/>
        </authorList>
    </citation>
    <scope>NUCLEOTIDE SEQUENCE [LARGE SCALE GENOMIC DNA]</scope>
    <source>
        <strain evidence="5 6">FIM1</strain>
    </source>
</reference>
<dbReference type="SUPFAM" id="SSF160631">
    <property type="entry name" value="SMI1/KNR4-like"/>
    <property type="match status" value="1"/>
</dbReference>
<evidence type="ECO:0000259" key="4">
    <source>
        <dbReference type="SMART" id="SM00860"/>
    </source>
</evidence>
<evidence type="ECO:0000256" key="1">
    <source>
        <dbReference type="ARBA" id="ARBA00005303"/>
    </source>
</evidence>
<gene>
    <name evidence="5" type="primary">SMI1</name>
    <name evidence="5" type="ORF">FIM1_4249</name>
</gene>
<feature type="domain" description="Knr4/Smi1-like" evidence="4">
    <location>
        <begin position="95"/>
        <end position="298"/>
    </location>
</feature>
<feature type="compositionally biased region" description="Polar residues" evidence="3">
    <location>
        <begin position="440"/>
        <end position="454"/>
    </location>
</feature>
<evidence type="ECO:0000256" key="3">
    <source>
        <dbReference type="SAM" id="MobiDB-lite"/>
    </source>
</evidence>
<dbReference type="Pfam" id="PF09346">
    <property type="entry name" value="SMI1_KNR4"/>
    <property type="match status" value="1"/>
</dbReference>
<dbReference type="InterPro" id="IPR009203">
    <property type="entry name" value="Knr4/Smi1"/>
</dbReference>
<dbReference type="SMART" id="SM00860">
    <property type="entry name" value="SMI1_KNR4"/>
    <property type="match status" value="1"/>
</dbReference>
<comment type="similarity">
    <text evidence="1">Belongs to the KNR4/SMI1 family.</text>
</comment>
<evidence type="ECO:0000313" key="5">
    <source>
        <dbReference type="EMBL" id="QGN17513.1"/>
    </source>
</evidence>
<protein>
    <submittedName>
        <fullName evidence="5">KNR4/SMI1-like protein</fullName>
    </submittedName>
</protein>
<keyword evidence="6" id="KW-1185">Reference proteome</keyword>
<dbReference type="PIRSF" id="PIRSF017023">
    <property type="entry name" value="KNR4"/>
    <property type="match status" value="1"/>
</dbReference>
<sequence length="569" mass="62801">MKAFKKKFQELVYSFSTEDRYADYDEEAAHPNVAAEVERSISHSNHGSQIQLADYVDGSNPSGNEGISEALLAWRHIDNWTEEHNPDLAATLSDPCTRHDINNAEKDLDIIFPASVRASLRIHDGQEDLESMTGTGGLLFGLQLMSLDQIVQMSRTWRNVAENLQRKNEEMQLRIDKQQQLNGTTVDLPSQQQKGYGKLETQDYKAMDPNLQRNISQNYSKQFKLPDIPNQHSVPPLAIQPVYAHSGWIPLVTDNAGNHIGIDLAPGPKGKYGQVILFGREFDTKFVVANNWGDFLLSFANDLELGNWLLVDEDNDQFAGEGELVFRDKKTNGPIRDYLEVLVMRSRMKYNSYGEKKLPKTPNQQAQAQATSSQESQSTFDITQQETSLTVDETNRDSEAPSPTAVAAAAGTVVEQVNSIDNDADSSSSVKKAEHISAVESPSTDIQDASVSNLTKEESVVEPKTEVKDDTEVKDEPKTEVESKEDEPKPEANVNTDAKVDTDVNSEGENEGEATAKSNAAEKTPESVSNSKEDSAASDTKDGAENTGNEPSISNDVEDLKDDFENVAL</sequence>
<feature type="compositionally biased region" description="Polar residues" evidence="3">
    <location>
        <begin position="380"/>
        <end position="392"/>
    </location>
</feature>
<evidence type="ECO:0000313" key="6">
    <source>
        <dbReference type="Proteomes" id="UP000422736"/>
    </source>
</evidence>
<feature type="compositionally biased region" description="Polar residues" evidence="3">
    <location>
        <begin position="546"/>
        <end position="555"/>
    </location>
</feature>
<feature type="compositionally biased region" description="Basic and acidic residues" evidence="3">
    <location>
        <begin position="455"/>
        <end position="490"/>
    </location>
</feature>
<name>A0ABX6F572_KLUMA</name>
<keyword evidence="2" id="KW-0175">Coiled coil</keyword>
<feature type="compositionally biased region" description="Low complexity" evidence="3">
    <location>
        <begin position="364"/>
        <end position="379"/>
    </location>
</feature>
<dbReference type="Proteomes" id="UP000422736">
    <property type="component" value="Chromosome 6"/>
</dbReference>
<dbReference type="InterPro" id="IPR037883">
    <property type="entry name" value="Knr4/Smi1-like_sf"/>
</dbReference>
<feature type="coiled-coil region" evidence="2">
    <location>
        <begin position="154"/>
        <end position="181"/>
    </location>
</feature>
<dbReference type="PANTHER" id="PTHR47432:SF1">
    <property type="entry name" value="CELL WALL ASSEMBLY REGULATOR SMI1"/>
    <property type="match status" value="1"/>
</dbReference>
<evidence type="ECO:0000256" key="2">
    <source>
        <dbReference type="SAM" id="Coils"/>
    </source>
</evidence>
<dbReference type="InterPro" id="IPR018958">
    <property type="entry name" value="Knr4/Smi1-like_dom"/>
</dbReference>
<dbReference type="PANTHER" id="PTHR47432">
    <property type="entry name" value="CELL WALL ASSEMBLY REGULATOR SMI1"/>
    <property type="match status" value="1"/>
</dbReference>
<dbReference type="EMBL" id="CP015059">
    <property type="protein sequence ID" value="QGN17513.1"/>
    <property type="molecule type" value="Genomic_DNA"/>
</dbReference>